<dbReference type="Proteomes" id="UP000037315">
    <property type="component" value="Unassembled WGS sequence"/>
</dbReference>
<dbReference type="AlphaFoldDB" id="A0A0J8VI80"/>
<dbReference type="EMBL" id="LFEJ01000025">
    <property type="protein sequence ID" value="KMV32926.1"/>
    <property type="molecule type" value="Genomic_DNA"/>
</dbReference>
<keyword evidence="1" id="KW-0472">Membrane</keyword>
<comment type="caution">
    <text evidence="2">The sequence shown here is derived from an EMBL/GenBank/DDBJ whole genome shotgun (WGS) entry which is preliminary data.</text>
</comment>
<accession>A0A0J8VI80</accession>
<evidence type="ECO:0000313" key="2">
    <source>
        <dbReference type="EMBL" id="KMV32926.1"/>
    </source>
</evidence>
<feature type="transmembrane region" description="Helical" evidence="1">
    <location>
        <begin position="28"/>
        <end position="46"/>
    </location>
</feature>
<evidence type="ECO:0000256" key="1">
    <source>
        <dbReference type="SAM" id="Phobius"/>
    </source>
</evidence>
<feature type="transmembrane region" description="Helical" evidence="1">
    <location>
        <begin position="85"/>
        <end position="105"/>
    </location>
</feature>
<keyword evidence="1" id="KW-0812">Transmembrane</keyword>
<organism evidence="2 3">
    <name type="scientific">Franconibacter pulveris</name>
    <dbReference type="NCBI Taxonomy" id="435910"/>
    <lineage>
        <taxon>Bacteria</taxon>
        <taxon>Pseudomonadati</taxon>
        <taxon>Pseudomonadota</taxon>
        <taxon>Gammaproteobacteria</taxon>
        <taxon>Enterobacterales</taxon>
        <taxon>Enterobacteriaceae</taxon>
        <taxon>Franconibacter</taxon>
    </lineage>
</organism>
<dbReference type="OrthoDB" id="6712223at2"/>
<name>A0A0J8VI80_9ENTR</name>
<gene>
    <name evidence="2" type="ORF">ACH50_19540</name>
</gene>
<reference evidence="2 3" key="1">
    <citation type="submission" date="2015-06" db="EMBL/GenBank/DDBJ databases">
        <title>Genome sequencing of Cronobacter sp. strain DJ34 isolated from petroleum contaminated sludge of Duliajan Oil Fields, Assam, India.</title>
        <authorList>
            <person name="Pal S."/>
            <person name="Banerjee T.D."/>
            <person name="Roy A."/>
            <person name="Sar P."/>
            <person name="Kazy S.K."/>
        </authorList>
    </citation>
    <scope>NUCLEOTIDE SEQUENCE [LARGE SCALE GENOMIC DNA]</scope>
    <source>
        <strain evidence="2 3">DJ34</strain>
    </source>
</reference>
<feature type="transmembrane region" description="Helical" evidence="1">
    <location>
        <begin position="125"/>
        <end position="155"/>
    </location>
</feature>
<keyword evidence="1" id="KW-1133">Transmembrane helix</keyword>
<evidence type="ECO:0000313" key="3">
    <source>
        <dbReference type="Proteomes" id="UP000037315"/>
    </source>
</evidence>
<sequence length="273" mass="30477">MTSQEYPLPLRRLADFYLRLNLMQRMHFNAIVVFTLFVAARVVSGINEVTLSLLRVAVVLWTLAVARDLLQLYKQMYATLAGKGVILVLFSLCTTLAISIAGQVVNDVTGVEPSKFPNATAILSIFTIPFIFSLIMGVLFFVIMLAVPLIGFYYLGVDDSLKKVILPVNAKAPTMVWPKVTRVTQFISVGFYCAFIYGMSHHIINGYASFMTRFGADFIYTFETYAKSPCVIPAGTRAVLLDDDHILQAKAVGEEKIFTLGRCHYRTDTEKKS</sequence>
<keyword evidence="3" id="KW-1185">Reference proteome</keyword>
<dbReference type="RefSeq" id="WP_048888647.1">
    <property type="nucleotide sequence ID" value="NZ_LFEJ01000025.1"/>
</dbReference>
<proteinExistence type="predicted"/>
<protein>
    <submittedName>
        <fullName evidence="2">Uncharacterized protein</fullName>
    </submittedName>
</protein>
<dbReference type="PATRIC" id="fig|1656095.3.peg.1950"/>